<feature type="region of interest" description="Disordered" evidence="1">
    <location>
        <begin position="22"/>
        <end position="46"/>
    </location>
</feature>
<evidence type="ECO:0000256" key="1">
    <source>
        <dbReference type="SAM" id="MobiDB-lite"/>
    </source>
</evidence>
<feature type="region of interest" description="Disordered" evidence="1">
    <location>
        <begin position="71"/>
        <end position="102"/>
    </location>
</feature>
<protein>
    <submittedName>
        <fullName evidence="2">Uncharacterized protein</fullName>
    </submittedName>
</protein>
<dbReference type="EMBL" id="JAFEKC020000001">
    <property type="protein sequence ID" value="KAK0517206.1"/>
    <property type="molecule type" value="Genomic_DNA"/>
</dbReference>
<feature type="compositionally biased region" description="Polar residues" evidence="1">
    <location>
        <begin position="72"/>
        <end position="96"/>
    </location>
</feature>
<accession>A0AA39RB85</accession>
<organism evidence="2 3">
    <name type="scientific">Cladonia borealis</name>
    <dbReference type="NCBI Taxonomy" id="184061"/>
    <lineage>
        <taxon>Eukaryota</taxon>
        <taxon>Fungi</taxon>
        <taxon>Dikarya</taxon>
        <taxon>Ascomycota</taxon>
        <taxon>Pezizomycotina</taxon>
        <taxon>Lecanoromycetes</taxon>
        <taxon>OSLEUM clade</taxon>
        <taxon>Lecanoromycetidae</taxon>
        <taxon>Lecanorales</taxon>
        <taxon>Lecanorineae</taxon>
        <taxon>Cladoniaceae</taxon>
        <taxon>Cladonia</taxon>
    </lineage>
</organism>
<keyword evidence="3" id="KW-1185">Reference proteome</keyword>
<comment type="caution">
    <text evidence="2">The sequence shown here is derived from an EMBL/GenBank/DDBJ whole genome shotgun (WGS) entry which is preliminary data.</text>
</comment>
<reference evidence="2" key="1">
    <citation type="submission" date="2023-03" db="EMBL/GenBank/DDBJ databases">
        <title>Complete genome of Cladonia borealis.</title>
        <authorList>
            <person name="Park H."/>
        </authorList>
    </citation>
    <scope>NUCLEOTIDE SEQUENCE</scope>
    <source>
        <strain evidence="2">ANT050790</strain>
    </source>
</reference>
<dbReference type="Proteomes" id="UP001166286">
    <property type="component" value="Unassembled WGS sequence"/>
</dbReference>
<evidence type="ECO:0000313" key="2">
    <source>
        <dbReference type="EMBL" id="KAK0517206.1"/>
    </source>
</evidence>
<proteinExistence type="predicted"/>
<evidence type="ECO:0000313" key="3">
    <source>
        <dbReference type="Proteomes" id="UP001166286"/>
    </source>
</evidence>
<dbReference type="AlphaFoldDB" id="A0AA39RB85"/>
<feature type="compositionally biased region" description="Low complexity" evidence="1">
    <location>
        <begin position="35"/>
        <end position="46"/>
    </location>
</feature>
<name>A0AA39RB85_9LECA</name>
<sequence>MTIIKDLFSAEPAIMTDHCKSPESLEKTKDGSTFAAKARAAEPNANRAQKAVAKVLDNDLPTLIPVKPESFKITTSRSRASNGGKSPNSLTEQPEVTANERLKSPSLQRRCYHFVTWSCTGSSMSGKVTHFLCTEVPTYVAPACLQHPIPTMVGIS</sequence>
<gene>
    <name evidence="2" type="ORF">JMJ35_000361</name>
</gene>